<sequence>MKIPLWIGVPTMLVLSAADAALELQIRAVGAMTRTVMCSMGAIGPERPPRWETEEARGDTEEAPASQLERSGIDDLPLPTG</sequence>
<feature type="chain" id="PRO_5038795819" description="Secreted protein" evidence="2">
    <location>
        <begin position="21"/>
        <end position="81"/>
    </location>
</feature>
<keyword evidence="4" id="KW-1185">Reference proteome</keyword>
<accession>A0A1H7LLS9</accession>
<feature type="compositionally biased region" description="Basic and acidic residues" evidence="1">
    <location>
        <begin position="47"/>
        <end position="60"/>
    </location>
</feature>
<feature type="signal peptide" evidence="2">
    <location>
        <begin position="1"/>
        <end position="20"/>
    </location>
</feature>
<evidence type="ECO:0000256" key="1">
    <source>
        <dbReference type="SAM" id="MobiDB-lite"/>
    </source>
</evidence>
<name>A0A1H7LLS9_9NOCA</name>
<reference evidence="4" key="1">
    <citation type="submission" date="2016-10" db="EMBL/GenBank/DDBJ databases">
        <authorList>
            <person name="Varghese N."/>
            <person name="Submissions S."/>
        </authorList>
    </citation>
    <scope>NUCLEOTIDE SEQUENCE [LARGE SCALE GENOMIC DNA]</scope>
    <source>
        <strain evidence="4">DSM 44675</strain>
    </source>
</reference>
<protein>
    <recommendedName>
        <fullName evidence="5">Secreted protein</fullName>
    </recommendedName>
</protein>
<evidence type="ECO:0008006" key="5">
    <source>
        <dbReference type="Google" id="ProtNLM"/>
    </source>
</evidence>
<dbReference type="AlphaFoldDB" id="A0A1H7LLS9"/>
<evidence type="ECO:0000256" key="2">
    <source>
        <dbReference type="SAM" id="SignalP"/>
    </source>
</evidence>
<evidence type="ECO:0000313" key="3">
    <source>
        <dbReference type="EMBL" id="SEK99688.1"/>
    </source>
</evidence>
<dbReference type="Proteomes" id="UP000198677">
    <property type="component" value="Unassembled WGS sequence"/>
</dbReference>
<gene>
    <name evidence="3" type="ORF">SAMN05444583_10587</name>
</gene>
<dbReference type="EMBL" id="FOAW01000005">
    <property type="protein sequence ID" value="SEK99688.1"/>
    <property type="molecule type" value="Genomic_DNA"/>
</dbReference>
<proteinExistence type="predicted"/>
<dbReference type="RefSeq" id="WP_143069408.1">
    <property type="nucleotide sequence ID" value="NZ_FOAW01000005.1"/>
</dbReference>
<evidence type="ECO:0000313" key="4">
    <source>
        <dbReference type="Proteomes" id="UP000198677"/>
    </source>
</evidence>
<feature type="region of interest" description="Disordered" evidence="1">
    <location>
        <begin position="41"/>
        <end position="81"/>
    </location>
</feature>
<keyword evidence="2" id="KW-0732">Signal</keyword>
<organism evidence="3 4">
    <name type="scientific">Rhodococcus maanshanensis</name>
    <dbReference type="NCBI Taxonomy" id="183556"/>
    <lineage>
        <taxon>Bacteria</taxon>
        <taxon>Bacillati</taxon>
        <taxon>Actinomycetota</taxon>
        <taxon>Actinomycetes</taxon>
        <taxon>Mycobacteriales</taxon>
        <taxon>Nocardiaceae</taxon>
        <taxon>Rhodococcus</taxon>
    </lineage>
</organism>
<dbReference type="OrthoDB" id="4485840at2"/>